<evidence type="ECO:0000259" key="3">
    <source>
        <dbReference type="Pfam" id="PF24583"/>
    </source>
</evidence>
<reference evidence="5" key="1">
    <citation type="submission" date="2013-09" db="EMBL/GenBank/DDBJ databases">
        <title>Corchorus olitorius genome sequencing.</title>
        <authorList>
            <person name="Alam M."/>
            <person name="Haque M.S."/>
            <person name="Islam M.S."/>
            <person name="Emdad E.M."/>
            <person name="Islam M.M."/>
            <person name="Ahmed B."/>
            <person name="Halim A."/>
            <person name="Hossen Q.M.M."/>
            <person name="Hossain M.Z."/>
            <person name="Ahmed R."/>
            <person name="Khan M.M."/>
            <person name="Islam R."/>
            <person name="Rashid M.M."/>
            <person name="Khan S.A."/>
            <person name="Rahman M.S."/>
            <person name="Alam M."/>
            <person name="Yahiya A.S."/>
            <person name="Khan M.S."/>
            <person name="Azam M.S."/>
            <person name="Haque T."/>
            <person name="Lashkar M.Z.H."/>
            <person name="Akhand A.I."/>
            <person name="Morshed G."/>
            <person name="Roy S."/>
            <person name="Uddin K.S."/>
            <person name="Rabeya T."/>
            <person name="Hossain A.S."/>
            <person name="Chowdhury A."/>
            <person name="Snigdha A.R."/>
            <person name="Mortoza M.S."/>
            <person name="Matin S.A."/>
            <person name="Hoque S.M.E."/>
            <person name="Islam M.K."/>
            <person name="Roy D.K."/>
            <person name="Haider R."/>
            <person name="Moosa M.M."/>
            <person name="Elias S.M."/>
            <person name="Hasan A.M."/>
            <person name="Jahan S."/>
            <person name="Shafiuddin M."/>
            <person name="Mahmood N."/>
            <person name="Shommy N.S."/>
        </authorList>
    </citation>
    <scope>NUCLEOTIDE SEQUENCE [LARGE SCALE GENOMIC DNA]</scope>
    <source>
        <strain evidence="5">cv. O-4</strain>
    </source>
</reference>
<keyword evidence="2" id="KW-0812">Transmembrane</keyword>
<feature type="domain" description="DUF7610" evidence="3">
    <location>
        <begin position="8"/>
        <end position="81"/>
    </location>
</feature>
<dbReference type="Pfam" id="PF24583">
    <property type="entry name" value="DUF7610"/>
    <property type="match status" value="1"/>
</dbReference>
<sequence length="232" mass="25764">MTKRYKILQKKLKELESELNQVFALSHDTPLDQHISQDIENKFLFLNNLLSAEITSSPRKPYHLQHIAQRLLELDAAFHQNLAPDHVEKGSACSCTESCLNDDGEAEVEEGLSPELSLNDLEEVAEASTVLSLAGLDLDDLVDELVPVRPAVEKRKEETSGGVVETESEEEAEGNSSRLREKEEKNGNWVGKYLGTLASGVVIGMVFMGALMVRFTGCFDHVSHYTYCLTPT</sequence>
<evidence type="ECO:0000313" key="4">
    <source>
        <dbReference type="EMBL" id="OMO98128.1"/>
    </source>
</evidence>
<accession>A0A1R3JTG9</accession>
<name>A0A1R3JTG9_9ROSI</name>
<evidence type="ECO:0000313" key="5">
    <source>
        <dbReference type="Proteomes" id="UP000187203"/>
    </source>
</evidence>
<gene>
    <name evidence="4" type="ORF">COLO4_14128</name>
</gene>
<dbReference type="OrthoDB" id="1937541at2759"/>
<dbReference type="InterPro" id="IPR056029">
    <property type="entry name" value="DUF7610"/>
</dbReference>
<dbReference type="AlphaFoldDB" id="A0A1R3JTG9"/>
<keyword evidence="2" id="KW-1133">Transmembrane helix</keyword>
<feature type="transmembrane region" description="Helical" evidence="2">
    <location>
        <begin position="190"/>
        <end position="213"/>
    </location>
</feature>
<feature type="region of interest" description="Disordered" evidence="1">
    <location>
        <begin position="153"/>
        <end position="183"/>
    </location>
</feature>
<protein>
    <recommendedName>
        <fullName evidence="3">DUF7610 domain-containing protein</fullName>
    </recommendedName>
</protein>
<comment type="caution">
    <text evidence="4">The sequence shown here is derived from an EMBL/GenBank/DDBJ whole genome shotgun (WGS) entry which is preliminary data.</text>
</comment>
<proteinExistence type="predicted"/>
<keyword evidence="2" id="KW-0472">Membrane</keyword>
<evidence type="ECO:0000256" key="2">
    <source>
        <dbReference type="SAM" id="Phobius"/>
    </source>
</evidence>
<dbReference type="Proteomes" id="UP000187203">
    <property type="component" value="Unassembled WGS sequence"/>
</dbReference>
<keyword evidence="5" id="KW-1185">Reference proteome</keyword>
<organism evidence="4 5">
    <name type="scientific">Corchorus olitorius</name>
    <dbReference type="NCBI Taxonomy" id="93759"/>
    <lineage>
        <taxon>Eukaryota</taxon>
        <taxon>Viridiplantae</taxon>
        <taxon>Streptophyta</taxon>
        <taxon>Embryophyta</taxon>
        <taxon>Tracheophyta</taxon>
        <taxon>Spermatophyta</taxon>
        <taxon>Magnoliopsida</taxon>
        <taxon>eudicotyledons</taxon>
        <taxon>Gunneridae</taxon>
        <taxon>Pentapetalae</taxon>
        <taxon>rosids</taxon>
        <taxon>malvids</taxon>
        <taxon>Malvales</taxon>
        <taxon>Malvaceae</taxon>
        <taxon>Grewioideae</taxon>
        <taxon>Apeibeae</taxon>
        <taxon>Corchorus</taxon>
    </lineage>
</organism>
<evidence type="ECO:0000256" key="1">
    <source>
        <dbReference type="SAM" id="MobiDB-lite"/>
    </source>
</evidence>
<dbReference type="EMBL" id="AWUE01015379">
    <property type="protein sequence ID" value="OMO98128.1"/>
    <property type="molecule type" value="Genomic_DNA"/>
</dbReference>